<accession>A0A4Y3KSN9</accession>
<organism evidence="14 15">
    <name type="scientific">Cellulomonas cellasea</name>
    <dbReference type="NCBI Taxonomy" id="43670"/>
    <lineage>
        <taxon>Bacteria</taxon>
        <taxon>Bacillati</taxon>
        <taxon>Actinomycetota</taxon>
        <taxon>Actinomycetes</taxon>
        <taxon>Micrococcales</taxon>
        <taxon>Cellulomonadaceae</taxon>
        <taxon>Cellulomonas</taxon>
    </lineage>
</organism>
<dbReference type="InterPro" id="IPR050482">
    <property type="entry name" value="Sensor_HK_TwoCompSys"/>
</dbReference>
<dbReference type="PANTHER" id="PTHR24421">
    <property type="entry name" value="NITRATE/NITRITE SENSOR PROTEIN NARX-RELATED"/>
    <property type="match status" value="1"/>
</dbReference>
<keyword evidence="5" id="KW-0547">Nucleotide-binding</keyword>
<proteinExistence type="predicted"/>
<evidence type="ECO:0000256" key="3">
    <source>
        <dbReference type="ARBA" id="ARBA00022553"/>
    </source>
</evidence>
<feature type="transmembrane region" description="Helical" evidence="10">
    <location>
        <begin position="203"/>
        <end position="222"/>
    </location>
</feature>
<sequence>MTSDVPAPPPAPASPSGAGAPADPATEPSAASAPPTVPTPAPNPGGAPAAPAAHAAPAAPATPGVPVYARTAPGAADATPTAVLTAPAPGGRGAPAATAPAATGPTATAPAATGPTATAPTAAAPTLVAPAPVGASAAPPLPAPALTVDDDLRVVAPALTGGRELLRAPVSAATWRAVSQATVGMWLLLAASIALVMALGISVAFALLVVGIPLLVLTLLVARPLAGLERSRLHAQLGVDIPAPEYRRAVDARLWRRAWGVLTDVRSWAHLAYALLGLGVTVLQTMLVWVLGGFALAGIAFPLYVTSTDVPVSRVPFLVLAGLVGTWVWPLALQALTLLHVRLARGLLGWPRSAAAVQAARVAAQVAQERASQAEVRAVQLRETRTRAVGTAEDDRRRIERDLHDGAQQRLVALGVELGVAKRAAAQDPVAAAAALDHAHREVKETLAELRDLVRGIHPAVLTDRGLDAALSALAARCTVPVTVDVPDPASLAAAGPSAQAAAYFVTAEALTNVARHSGARTATVRATVHDSVLRLEVVDDGRGGATARPGSGLDGLRSRVEVLDGTLTLDSPVGGGTRLTVEVPCAS</sequence>
<dbReference type="InterPro" id="IPR011712">
    <property type="entry name" value="Sig_transdc_His_kin_sub3_dim/P"/>
</dbReference>
<evidence type="ECO:0000256" key="9">
    <source>
        <dbReference type="SAM" id="MobiDB-lite"/>
    </source>
</evidence>
<feature type="compositionally biased region" description="Low complexity" evidence="9">
    <location>
        <begin position="46"/>
        <end position="62"/>
    </location>
</feature>
<keyword evidence="8" id="KW-0902">Two-component regulatory system</keyword>
<feature type="compositionally biased region" description="Pro residues" evidence="9">
    <location>
        <begin position="1"/>
        <end position="13"/>
    </location>
</feature>
<dbReference type="PANTHER" id="PTHR24421:SF10">
    <property type="entry name" value="NITRATE_NITRITE SENSOR PROTEIN NARQ"/>
    <property type="match status" value="1"/>
</dbReference>
<keyword evidence="4" id="KW-0808">Transferase</keyword>
<dbReference type="Pfam" id="PF02518">
    <property type="entry name" value="HATPase_c"/>
    <property type="match status" value="1"/>
</dbReference>
<dbReference type="GO" id="GO:0005524">
    <property type="term" value="F:ATP binding"/>
    <property type="evidence" value="ECO:0007669"/>
    <property type="project" value="UniProtKB-KW"/>
</dbReference>
<evidence type="ECO:0000256" key="6">
    <source>
        <dbReference type="ARBA" id="ARBA00022777"/>
    </source>
</evidence>
<evidence type="ECO:0000313" key="15">
    <source>
        <dbReference type="Proteomes" id="UP000317046"/>
    </source>
</evidence>
<keyword evidence="7" id="KW-0067">ATP-binding</keyword>
<evidence type="ECO:0000256" key="2">
    <source>
        <dbReference type="ARBA" id="ARBA00012438"/>
    </source>
</evidence>
<feature type="domain" description="Putative sensor" evidence="13">
    <location>
        <begin position="185"/>
        <end position="348"/>
    </location>
</feature>
<feature type="compositionally biased region" description="Low complexity" evidence="9">
    <location>
        <begin position="14"/>
        <end position="34"/>
    </location>
</feature>
<keyword evidence="10" id="KW-0812">Transmembrane</keyword>
<keyword evidence="10" id="KW-1133">Transmembrane helix</keyword>
<feature type="transmembrane region" description="Helical" evidence="10">
    <location>
        <begin position="272"/>
        <end position="305"/>
    </location>
</feature>
<dbReference type="Gene3D" id="1.20.5.1930">
    <property type="match status" value="1"/>
</dbReference>
<dbReference type="EC" id="2.7.13.3" evidence="2"/>
<dbReference type="InterPro" id="IPR025828">
    <property type="entry name" value="Put_sensor_dom"/>
</dbReference>
<evidence type="ECO:0000256" key="5">
    <source>
        <dbReference type="ARBA" id="ARBA00022741"/>
    </source>
</evidence>
<dbReference type="GO" id="GO:0046983">
    <property type="term" value="F:protein dimerization activity"/>
    <property type="evidence" value="ECO:0007669"/>
    <property type="project" value="InterPro"/>
</dbReference>
<feature type="domain" description="Histidine kinase/HSP90-like ATPase" evidence="11">
    <location>
        <begin position="504"/>
        <end position="586"/>
    </location>
</feature>
<dbReference type="RefSeq" id="WP_141371946.1">
    <property type="nucleotide sequence ID" value="NZ_BJLR01000007.1"/>
</dbReference>
<dbReference type="Proteomes" id="UP000317046">
    <property type="component" value="Unassembled WGS sequence"/>
</dbReference>
<feature type="transmembrane region" description="Helical" evidence="10">
    <location>
        <begin position="177"/>
        <end position="197"/>
    </location>
</feature>
<evidence type="ECO:0000259" key="11">
    <source>
        <dbReference type="Pfam" id="PF02518"/>
    </source>
</evidence>
<evidence type="ECO:0000256" key="8">
    <source>
        <dbReference type="ARBA" id="ARBA00023012"/>
    </source>
</evidence>
<keyword evidence="15" id="KW-1185">Reference proteome</keyword>
<dbReference type="InterPro" id="IPR036890">
    <property type="entry name" value="HATPase_C_sf"/>
</dbReference>
<feature type="transmembrane region" description="Helical" evidence="10">
    <location>
        <begin position="317"/>
        <end position="339"/>
    </location>
</feature>
<feature type="region of interest" description="Disordered" evidence="9">
    <location>
        <begin position="81"/>
        <end position="119"/>
    </location>
</feature>
<dbReference type="CDD" id="cd16917">
    <property type="entry name" value="HATPase_UhpB-NarQ-NarX-like"/>
    <property type="match status" value="1"/>
</dbReference>
<feature type="domain" description="Signal transduction histidine kinase subgroup 3 dimerisation and phosphoacceptor" evidence="12">
    <location>
        <begin position="396"/>
        <end position="462"/>
    </location>
</feature>
<reference evidence="14" key="1">
    <citation type="submission" date="2019-06" db="EMBL/GenBank/DDBJ databases">
        <title>Whole genome shotgun sequence of Cellulomonas cellasea NBRC 3753.</title>
        <authorList>
            <person name="Hosoyama A."/>
            <person name="Uohara A."/>
            <person name="Ohji S."/>
            <person name="Ichikawa N."/>
        </authorList>
    </citation>
    <scope>NUCLEOTIDE SEQUENCE [LARGE SCALE GENOMIC DNA]</scope>
    <source>
        <strain evidence="14">NBRC 3753</strain>
    </source>
</reference>
<feature type="region of interest" description="Disordered" evidence="9">
    <location>
        <begin position="1"/>
        <end position="62"/>
    </location>
</feature>
<dbReference type="Pfam" id="PF07730">
    <property type="entry name" value="HisKA_3"/>
    <property type="match status" value="1"/>
</dbReference>
<dbReference type="InterPro" id="IPR003594">
    <property type="entry name" value="HATPase_dom"/>
</dbReference>
<evidence type="ECO:0000256" key="1">
    <source>
        <dbReference type="ARBA" id="ARBA00000085"/>
    </source>
</evidence>
<evidence type="ECO:0000256" key="4">
    <source>
        <dbReference type="ARBA" id="ARBA00022679"/>
    </source>
</evidence>
<keyword evidence="10" id="KW-0472">Membrane</keyword>
<dbReference type="GO" id="GO:0000155">
    <property type="term" value="F:phosphorelay sensor kinase activity"/>
    <property type="evidence" value="ECO:0007669"/>
    <property type="project" value="InterPro"/>
</dbReference>
<keyword evidence="3" id="KW-0597">Phosphoprotein</keyword>
<evidence type="ECO:0000259" key="12">
    <source>
        <dbReference type="Pfam" id="PF07730"/>
    </source>
</evidence>
<dbReference type="Gene3D" id="3.30.565.10">
    <property type="entry name" value="Histidine kinase-like ATPase, C-terminal domain"/>
    <property type="match status" value="1"/>
</dbReference>
<keyword evidence="6" id="KW-0418">Kinase</keyword>
<gene>
    <name evidence="14" type="ORF">CCE01nite_05450</name>
</gene>
<protein>
    <recommendedName>
        <fullName evidence="2">histidine kinase</fullName>
        <ecNumber evidence="2">2.7.13.3</ecNumber>
    </recommendedName>
</protein>
<dbReference type="EMBL" id="BJLR01000007">
    <property type="protein sequence ID" value="GEA86596.1"/>
    <property type="molecule type" value="Genomic_DNA"/>
</dbReference>
<dbReference type="Pfam" id="PF13796">
    <property type="entry name" value="Sensor"/>
    <property type="match status" value="1"/>
</dbReference>
<dbReference type="SUPFAM" id="SSF55874">
    <property type="entry name" value="ATPase domain of HSP90 chaperone/DNA topoisomerase II/histidine kinase"/>
    <property type="match status" value="1"/>
</dbReference>
<comment type="caution">
    <text evidence="14">The sequence shown here is derived from an EMBL/GenBank/DDBJ whole genome shotgun (WGS) entry which is preliminary data.</text>
</comment>
<name>A0A4Y3KSN9_9CELL</name>
<feature type="compositionally biased region" description="Pro residues" evidence="9">
    <location>
        <begin position="35"/>
        <end position="45"/>
    </location>
</feature>
<dbReference type="GO" id="GO:0016020">
    <property type="term" value="C:membrane"/>
    <property type="evidence" value="ECO:0007669"/>
    <property type="project" value="InterPro"/>
</dbReference>
<evidence type="ECO:0000259" key="13">
    <source>
        <dbReference type="Pfam" id="PF13796"/>
    </source>
</evidence>
<evidence type="ECO:0000256" key="7">
    <source>
        <dbReference type="ARBA" id="ARBA00022840"/>
    </source>
</evidence>
<evidence type="ECO:0000313" key="14">
    <source>
        <dbReference type="EMBL" id="GEA86596.1"/>
    </source>
</evidence>
<comment type="catalytic activity">
    <reaction evidence="1">
        <text>ATP + protein L-histidine = ADP + protein N-phospho-L-histidine.</text>
        <dbReference type="EC" id="2.7.13.3"/>
    </reaction>
</comment>
<evidence type="ECO:0000256" key="10">
    <source>
        <dbReference type="SAM" id="Phobius"/>
    </source>
</evidence>
<dbReference type="AlphaFoldDB" id="A0A4Y3KSN9"/>